<accession>A0A6J4L9F8</accession>
<sequence length="73" mass="8131">MAELVRTNNHGIVAVIESLLQEADIRYHVADRNISVIEGSIGAFPMRVLVSDDAEEEARELLTDADLGEWLRP</sequence>
<dbReference type="EMBL" id="CADCUH010000036">
    <property type="protein sequence ID" value="CAA9325899.1"/>
    <property type="molecule type" value="Genomic_DNA"/>
</dbReference>
<dbReference type="AlphaFoldDB" id="A0A6J4L9F8"/>
<name>A0A6J4L9F8_9ACTN</name>
<dbReference type="SUPFAM" id="SSF54913">
    <property type="entry name" value="GlnB-like"/>
    <property type="match status" value="1"/>
</dbReference>
<reference evidence="2" key="1">
    <citation type="submission" date="2020-02" db="EMBL/GenBank/DDBJ databases">
        <authorList>
            <person name="Meier V. D."/>
        </authorList>
    </citation>
    <scope>NUCLEOTIDE SEQUENCE</scope>
    <source>
        <strain evidence="2">AVDCRST_MAG36</strain>
    </source>
</reference>
<feature type="domain" description="DUF2007" evidence="1">
    <location>
        <begin position="1"/>
        <end position="65"/>
    </location>
</feature>
<dbReference type="Pfam" id="PF09413">
    <property type="entry name" value="DUF2007"/>
    <property type="match status" value="1"/>
</dbReference>
<organism evidence="2">
    <name type="scientific">uncultured Nocardioidaceae bacterium</name>
    <dbReference type="NCBI Taxonomy" id="253824"/>
    <lineage>
        <taxon>Bacteria</taxon>
        <taxon>Bacillati</taxon>
        <taxon>Actinomycetota</taxon>
        <taxon>Actinomycetes</taxon>
        <taxon>Propionibacteriales</taxon>
        <taxon>Nocardioidaceae</taxon>
        <taxon>environmental samples</taxon>
    </lineage>
</organism>
<gene>
    <name evidence="2" type="ORF">AVDCRST_MAG36-669</name>
</gene>
<protein>
    <recommendedName>
        <fullName evidence="1">DUF2007 domain-containing protein</fullName>
    </recommendedName>
</protein>
<proteinExistence type="predicted"/>
<dbReference type="InterPro" id="IPR018551">
    <property type="entry name" value="DUF2007"/>
</dbReference>
<evidence type="ECO:0000313" key="2">
    <source>
        <dbReference type="EMBL" id="CAA9325899.1"/>
    </source>
</evidence>
<dbReference type="InterPro" id="IPR011322">
    <property type="entry name" value="N-reg_PII-like_a/b"/>
</dbReference>
<dbReference type="Gene3D" id="3.30.70.790">
    <property type="entry name" value="UreE, C-terminal domain"/>
    <property type="match status" value="1"/>
</dbReference>
<evidence type="ECO:0000259" key="1">
    <source>
        <dbReference type="Pfam" id="PF09413"/>
    </source>
</evidence>